<dbReference type="Proteomes" id="UP001066276">
    <property type="component" value="Chromosome 1_1"/>
</dbReference>
<evidence type="ECO:0000313" key="1">
    <source>
        <dbReference type="EMBL" id="KAJ1214816.1"/>
    </source>
</evidence>
<comment type="caution">
    <text evidence="1">The sequence shown here is derived from an EMBL/GenBank/DDBJ whole genome shotgun (WGS) entry which is preliminary data.</text>
</comment>
<organism evidence="1 2">
    <name type="scientific">Pleurodeles waltl</name>
    <name type="common">Iberian ribbed newt</name>
    <dbReference type="NCBI Taxonomy" id="8319"/>
    <lineage>
        <taxon>Eukaryota</taxon>
        <taxon>Metazoa</taxon>
        <taxon>Chordata</taxon>
        <taxon>Craniata</taxon>
        <taxon>Vertebrata</taxon>
        <taxon>Euteleostomi</taxon>
        <taxon>Amphibia</taxon>
        <taxon>Batrachia</taxon>
        <taxon>Caudata</taxon>
        <taxon>Salamandroidea</taxon>
        <taxon>Salamandridae</taxon>
        <taxon>Pleurodelinae</taxon>
        <taxon>Pleurodeles</taxon>
    </lineage>
</organism>
<name>A0AAV7WQ60_PLEWA</name>
<proteinExistence type="predicted"/>
<dbReference type="EMBL" id="JANPWB010000001">
    <property type="protein sequence ID" value="KAJ1214816.1"/>
    <property type="molecule type" value="Genomic_DNA"/>
</dbReference>
<protein>
    <submittedName>
        <fullName evidence="1">Uncharacterized protein</fullName>
    </submittedName>
</protein>
<evidence type="ECO:0000313" key="2">
    <source>
        <dbReference type="Proteomes" id="UP001066276"/>
    </source>
</evidence>
<accession>A0AAV7WQ60</accession>
<reference evidence="1" key="1">
    <citation type="journal article" date="2022" name="bioRxiv">
        <title>Sequencing and chromosome-scale assembly of the giantPleurodeles waltlgenome.</title>
        <authorList>
            <person name="Brown T."/>
            <person name="Elewa A."/>
            <person name="Iarovenko S."/>
            <person name="Subramanian E."/>
            <person name="Araus A.J."/>
            <person name="Petzold A."/>
            <person name="Susuki M."/>
            <person name="Suzuki K.-i.T."/>
            <person name="Hayashi T."/>
            <person name="Toyoda A."/>
            <person name="Oliveira C."/>
            <person name="Osipova E."/>
            <person name="Leigh N.D."/>
            <person name="Simon A."/>
            <person name="Yun M.H."/>
        </authorList>
    </citation>
    <scope>NUCLEOTIDE SEQUENCE</scope>
    <source>
        <strain evidence="1">20211129_DDA</strain>
        <tissue evidence="1">Liver</tissue>
    </source>
</reference>
<dbReference type="AlphaFoldDB" id="A0AAV7WQ60"/>
<keyword evidence="2" id="KW-1185">Reference proteome</keyword>
<gene>
    <name evidence="1" type="ORF">NDU88_002427</name>
</gene>
<sequence length="66" mass="6744">MQWSRAPFHLAARAISDPVGSVAGQGALGPGTESFVARPRVDGAVGRTTPFTLRTSEGAGGAAWAY</sequence>